<evidence type="ECO:0000256" key="1">
    <source>
        <dbReference type="SAM" id="Phobius"/>
    </source>
</evidence>
<gene>
    <name evidence="3" type="ORF">RUM8411_02025</name>
</gene>
<keyword evidence="1" id="KW-0812">Transmembrane</keyword>
<dbReference type="EMBL" id="FWFP01000005">
    <property type="protein sequence ID" value="SLN44113.1"/>
    <property type="molecule type" value="Genomic_DNA"/>
</dbReference>
<feature type="transmembrane region" description="Helical" evidence="1">
    <location>
        <begin position="41"/>
        <end position="61"/>
    </location>
</feature>
<protein>
    <recommendedName>
        <fullName evidence="2">Endonuclease/exonuclease/phosphatase domain-containing protein</fullName>
    </recommendedName>
</protein>
<reference evidence="4" key="1">
    <citation type="submission" date="2017-03" db="EMBL/GenBank/DDBJ databases">
        <authorList>
            <person name="Rodrigo-Torres L."/>
            <person name="Arahal R.D."/>
            <person name="Lucena T."/>
        </authorList>
    </citation>
    <scope>NUCLEOTIDE SEQUENCE [LARGE SCALE GENOMIC DNA]</scope>
    <source>
        <strain evidence="4">CECT 8411</strain>
    </source>
</reference>
<name>A0A1X6Z991_9RHOB</name>
<dbReference type="AlphaFoldDB" id="A0A1X6Z991"/>
<dbReference type="GO" id="GO:0003824">
    <property type="term" value="F:catalytic activity"/>
    <property type="evidence" value="ECO:0007669"/>
    <property type="project" value="InterPro"/>
</dbReference>
<dbReference type="Proteomes" id="UP000193778">
    <property type="component" value="Unassembled WGS sequence"/>
</dbReference>
<dbReference type="InterPro" id="IPR005135">
    <property type="entry name" value="Endo/exonuclease/phosphatase"/>
</dbReference>
<keyword evidence="4" id="KW-1185">Reference proteome</keyword>
<dbReference type="Gene3D" id="3.60.10.10">
    <property type="entry name" value="Endonuclease/exonuclease/phosphatase"/>
    <property type="match status" value="1"/>
</dbReference>
<keyword evidence="1" id="KW-1133">Transmembrane helix</keyword>
<feature type="domain" description="Endonuclease/exonuclease/phosphatase" evidence="2">
    <location>
        <begin position="114"/>
        <end position="295"/>
    </location>
</feature>
<evidence type="ECO:0000313" key="4">
    <source>
        <dbReference type="Proteomes" id="UP000193778"/>
    </source>
</evidence>
<evidence type="ECO:0000259" key="2">
    <source>
        <dbReference type="Pfam" id="PF03372"/>
    </source>
</evidence>
<feature type="transmembrane region" description="Helical" evidence="1">
    <location>
        <begin position="12"/>
        <end position="35"/>
    </location>
</feature>
<dbReference type="SUPFAM" id="SSF56219">
    <property type="entry name" value="DNase I-like"/>
    <property type="match status" value="1"/>
</dbReference>
<evidence type="ECO:0000313" key="3">
    <source>
        <dbReference type="EMBL" id="SLN44113.1"/>
    </source>
</evidence>
<proteinExistence type="predicted"/>
<dbReference type="InterPro" id="IPR036691">
    <property type="entry name" value="Endo/exonu/phosph_ase_sf"/>
</dbReference>
<accession>A0A1X6Z991</accession>
<organism evidence="3 4">
    <name type="scientific">Ruegeria meonggei</name>
    <dbReference type="NCBI Taxonomy" id="1446476"/>
    <lineage>
        <taxon>Bacteria</taxon>
        <taxon>Pseudomonadati</taxon>
        <taxon>Pseudomonadota</taxon>
        <taxon>Alphaproteobacteria</taxon>
        <taxon>Rhodobacterales</taxon>
        <taxon>Roseobacteraceae</taxon>
        <taxon>Ruegeria</taxon>
    </lineage>
</organism>
<sequence length="305" mass="33313">MRFMSENKVFRILTLAGAVILIGLAVFGFTGRYFAAGDSVALMRPQIGVLLIVFTVILLFVHARGFALVSLVFATITVGSVAAGYLPTQDDCGTACVTLYQKNLMSKAWPRYSLADDIIESNAEIVTLQEVSSHNQQYMRNLFDHYPTSAICEFRHEQNVAILTTLPVVEGAEFCQHGLGMVGLQVVGPDNQPVWVVSVHLNWPYPYGQFEQSKKIAEHIEQLEGPVLIAGDFNMVHWGGSVRRIASAAGSQVFGPALNTHNLGSWMVPMPIDNLLAPKGSTGTAELRPFMGSDHLGIKARINLP</sequence>
<feature type="transmembrane region" description="Helical" evidence="1">
    <location>
        <begin position="68"/>
        <end position="86"/>
    </location>
</feature>
<dbReference type="Pfam" id="PF03372">
    <property type="entry name" value="Exo_endo_phos"/>
    <property type="match status" value="1"/>
</dbReference>
<keyword evidence="1" id="KW-0472">Membrane</keyword>